<evidence type="ECO:0000256" key="7">
    <source>
        <dbReference type="ARBA" id="ARBA00022989"/>
    </source>
</evidence>
<evidence type="ECO:0000313" key="12">
    <source>
        <dbReference type="Proteomes" id="UP000449209"/>
    </source>
</evidence>
<evidence type="ECO:0000256" key="4">
    <source>
        <dbReference type="ARBA" id="ARBA00022597"/>
    </source>
</evidence>
<dbReference type="AlphaFoldDB" id="A0A6N9I516"/>
<dbReference type="PANTHER" id="PTHR30175:SF1">
    <property type="entry name" value="PTS SYSTEM ARBUTIN-, CELLOBIOSE-, AND SALICIN-SPECIFIC EIIBC COMPONENT-RELATED"/>
    <property type="match status" value="1"/>
</dbReference>
<dbReference type="GO" id="GO:0005886">
    <property type="term" value="C:plasma membrane"/>
    <property type="evidence" value="ECO:0007669"/>
    <property type="project" value="UniProtKB-SubCell"/>
</dbReference>
<keyword evidence="8 9" id="KW-0472">Membrane</keyword>
<feature type="transmembrane region" description="Helical" evidence="9">
    <location>
        <begin position="288"/>
        <end position="312"/>
    </location>
</feature>
<evidence type="ECO:0000256" key="5">
    <source>
        <dbReference type="ARBA" id="ARBA00022683"/>
    </source>
</evidence>
<dbReference type="GO" id="GO:0090589">
    <property type="term" value="F:protein-phosphocysteine-trehalose phosphotransferase system transporter activity"/>
    <property type="evidence" value="ECO:0007669"/>
    <property type="project" value="TreeGrafter"/>
</dbReference>
<keyword evidence="7 9" id="KW-1133">Transmembrane helix</keyword>
<evidence type="ECO:0000313" key="11">
    <source>
        <dbReference type="EMBL" id="MYV17784.1"/>
    </source>
</evidence>
<dbReference type="InterPro" id="IPR050558">
    <property type="entry name" value="PTS_Sugar-Specific_Components"/>
</dbReference>
<dbReference type="Proteomes" id="UP000449209">
    <property type="component" value="Unassembled WGS sequence"/>
</dbReference>
<feature type="transmembrane region" description="Helical" evidence="9">
    <location>
        <begin position="384"/>
        <end position="412"/>
    </location>
</feature>
<organism evidence="11 12">
    <name type="scientific">Furfurilactobacillus milii</name>
    <dbReference type="NCBI Taxonomy" id="2888272"/>
    <lineage>
        <taxon>Bacteria</taxon>
        <taxon>Bacillati</taxon>
        <taxon>Bacillota</taxon>
        <taxon>Bacilli</taxon>
        <taxon>Lactobacillales</taxon>
        <taxon>Lactobacillaceae</taxon>
        <taxon>Furfurilactobacillus</taxon>
    </lineage>
</organism>
<keyword evidence="5" id="KW-0598">Phosphotransferase system</keyword>
<dbReference type="GO" id="GO:0009401">
    <property type="term" value="P:phosphoenolpyruvate-dependent sugar phosphotransferase system"/>
    <property type="evidence" value="ECO:0007669"/>
    <property type="project" value="UniProtKB-KW"/>
</dbReference>
<feature type="transmembrane region" description="Helical" evidence="9">
    <location>
        <begin position="102"/>
        <end position="123"/>
    </location>
</feature>
<keyword evidence="4" id="KW-0762">Sugar transport</keyword>
<evidence type="ECO:0000256" key="9">
    <source>
        <dbReference type="SAM" id="Phobius"/>
    </source>
</evidence>
<keyword evidence="3" id="KW-1003">Cell membrane</keyword>
<reference evidence="11 12" key="1">
    <citation type="journal article" date="2019" name="Appl. Environ. Microbiol.">
        <title>Genetic determinants of hydroxycinnamic acid metabolism in heterofermentative lactobacilli.</title>
        <authorList>
            <person name="Gaur G."/>
            <person name="Oh J.H."/>
            <person name="Filannino P."/>
            <person name="Gobbetti M."/>
            <person name="van Pijkeren J.P."/>
            <person name="Ganzle M.G."/>
        </authorList>
    </citation>
    <scope>NUCLEOTIDE SEQUENCE [LARGE SCALE GENOMIC DNA]</scope>
    <source>
        <strain evidence="11 12">C5</strain>
    </source>
</reference>
<dbReference type="PROSITE" id="PS51103">
    <property type="entry name" value="PTS_EIIC_TYPE_1"/>
    <property type="match status" value="1"/>
</dbReference>
<feature type="transmembrane region" description="Helical" evidence="9">
    <location>
        <begin position="242"/>
        <end position="268"/>
    </location>
</feature>
<dbReference type="InterPro" id="IPR003352">
    <property type="entry name" value="PTS_EIIC"/>
</dbReference>
<dbReference type="GO" id="GO:0008982">
    <property type="term" value="F:protein-N(PI)-phosphohistidine-sugar phosphotransferase activity"/>
    <property type="evidence" value="ECO:0007669"/>
    <property type="project" value="InterPro"/>
</dbReference>
<keyword evidence="6 9" id="KW-0812">Transmembrane</keyword>
<dbReference type="RefSeq" id="WP_161004133.1">
    <property type="nucleotide sequence ID" value="NZ_WEZQ01000018.1"/>
</dbReference>
<feature type="domain" description="PTS EIIC type-1" evidence="10">
    <location>
        <begin position="104"/>
        <end position="456"/>
    </location>
</feature>
<evidence type="ECO:0000256" key="2">
    <source>
        <dbReference type="ARBA" id="ARBA00022448"/>
    </source>
</evidence>
<evidence type="ECO:0000256" key="1">
    <source>
        <dbReference type="ARBA" id="ARBA00004651"/>
    </source>
</evidence>
<evidence type="ECO:0000256" key="8">
    <source>
        <dbReference type="ARBA" id="ARBA00023136"/>
    </source>
</evidence>
<evidence type="ECO:0000256" key="6">
    <source>
        <dbReference type="ARBA" id="ARBA00022692"/>
    </source>
</evidence>
<feature type="transmembrane region" description="Helical" evidence="9">
    <location>
        <begin position="213"/>
        <end position="230"/>
    </location>
</feature>
<dbReference type="EMBL" id="WEZQ01000018">
    <property type="protein sequence ID" value="MYV17784.1"/>
    <property type="molecule type" value="Genomic_DNA"/>
</dbReference>
<feature type="transmembrane region" description="Helical" evidence="9">
    <location>
        <begin position="357"/>
        <end position="377"/>
    </location>
</feature>
<evidence type="ECO:0000259" key="10">
    <source>
        <dbReference type="PROSITE" id="PS51103"/>
    </source>
</evidence>
<comment type="caution">
    <text evidence="11">The sequence shown here is derived from an EMBL/GenBank/DDBJ whole genome shotgun (WGS) entry which is preliminary data.</text>
</comment>
<feature type="transmembrane region" description="Helical" evidence="9">
    <location>
        <begin position="424"/>
        <end position="447"/>
    </location>
</feature>
<feature type="transmembrane region" description="Helical" evidence="9">
    <location>
        <begin position="324"/>
        <end position="345"/>
    </location>
</feature>
<comment type="subcellular location">
    <subcellularLocation>
        <location evidence="1">Cell membrane</location>
        <topology evidence="1">Multi-pass membrane protein</topology>
    </subcellularLocation>
</comment>
<proteinExistence type="predicted"/>
<accession>A0A6N9I516</accession>
<protein>
    <submittedName>
        <fullName evidence="11">PTS beta-glucoside transporter subunit EIIBCA</fullName>
    </submittedName>
</protein>
<feature type="transmembrane region" description="Helical" evidence="9">
    <location>
        <begin position="143"/>
        <end position="162"/>
    </location>
</feature>
<evidence type="ECO:0000256" key="3">
    <source>
        <dbReference type="ARBA" id="ARBA00022475"/>
    </source>
</evidence>
<sequence>MAKKETKFDFDPVISALGGRDNVMSVSATTDLMKITTKTKLTEEQVAALRAIPVWDDVSLKGTDLKLVPNDDIEFDDYGSQLTRALTRNNANIKTKNVVGRVLDFVSQIFIPIIPMFAGSGILRGLLVLSTELHWLSANSSTYHILYAASNAVFYFLPILLAFSAGRAFKVDQISSAVIVAALMEPNIVNLLHHGATTGITHFFTIPVVLQQYSSTVIPAFLAIWLYSYVEKGLKRIITPNLQVIFVPLLALVVVVPLVLIVVGPIGIYLGQGLAAVMAWLVRANSTITGAVIGGLWPVFVIFGLHWSILPIIWQNLASAGHDFIIPMAATSNFGIAGAAMGVLIRARMAKTRSLASSGLISLLVAGIGEPTIWGFAIPMRRPFIAACLGGATGGAVIGFFHVDGVAAVFGALTTLPGFATPTFIWYVVGISVAFIVSTLLTVIFGFDEKKLGVNK</sequence>
<dbReference type="OrthoDB" id="9769191at2"/>
<name>A0A6N9I516_9LACO</name>
<dbReference type="PANTHER" id="PTHR30175">
    <property type="entry name" value="PHOSPHOTRANSFERASE SYSTEM TRANSPORT PROTEIN"/>
    <property type="match status" value="1"/>
</dbReference>
<keyword evidence="2" id="KW-0813">Transport</keyword>
<dbReference type="GO" id="GO:0015771">
    <property type="term" value="P:trehalose transport"/>
    <property type="evidence" value="ECO:0007669"/>
    <property type="project" value="TreeGrafter"/>
</dbReference>
<dbReference type="Pfam" id="PF02378">
    <property type="entry name" value="PTS_EIIC"/>
    <property type="match status" value="1"/>
</dbReference>
<dbReference type="InterPro" id="IPR013013">
    <property type="entry name" value="PTS_EIIC_1"/>
</dbReference>
<gene>
    <name evidence="11" type="ORF">GB993_09745</name>
</gene>